<sequence length="248" mass="27631">MAVLTGRIGLRDVAGGARKRYADNLWNDEGEVKQGLRAVLLTMAPGVLGCCMYCGGFTATDIEHFEPREHDALKTFFWPNHLLVCGPCNSTYTRDWWECDDQTGEPLLIDPTRDDPFDHLLLNLREGKYRGETDKGRTTVSVLGLNLPERRLIAGRKLAQLNIRSVPRDWGRARQQGDAEAERDALDVLKGQPFADVWQAMLRQAVLPGAALVMSDEPPEVLALLRNEELRAATLIEFPLQPTPAEGA</sequence>
<name>A0AB39RL43_9ACTN</name>
<evidence type="ECO:0008006" key="2">
    <source>
        <dbReference type="Google" id="ProtNLM"/>
    </source>
</evidence>
<proteinExistence type="predicted"/>
<evidence type="ECO:0000313" key="1">
    <source>
        <dbReference type="EMBL" id="XDQ54966.1"/>
    </source>
</evidence>
<dbReference type="Gene3D" id="1.10.30.50">
    <property type="match status" value="1"/>
</dbReference>
<reference evidence="1" key="1">
    <citation type="submission" date="2024-07" db="EMBL/GenBank/DDBJ databases">
        <authorList>
            <person name="Yu S.T."/>
        </authorList>
    </citation>
    <scope>NUCLEOTIDE SEQUENCE</scope>
    <source>
        <strain evidence="1">R41</strain>
    </source>
</reference>
<dbReference type="REBASE" id="856988">
    <property type="entry name" value="SspR41ORF26550P"/>
</dbReference>
<organism evidence="1">
    <name type="scientific">Streptomyces sp. R41</name>
    <dbReference type="NCBI Taxonomy" id="3238632"/>
    <lineage>
        <taxon>Bacteria</taxon>
        <taxon>Bacillati</taxon>
        <taxon>Actinomycetota</taxon>
        <taxon>Actinomycetes</taxon>
        <taxon>Kitasatosporales</taxon>
        <taxon>Streptomycetaceae</taxon>
        <taxon>Streptomyces</taxon>
    </lineage>
</organism>
<dbReference type="RefSeq" id="WP_369248159.1">
    <property type="nucleotide sequence ID" value="NZ_CP163443.1"/>
</dbReference>
<gene>
    <name evidence="1" type="ORF">AB5J53_26550</name>
</gene>
<protein>
    <recommendedName>
        <fullName evidence="2">HNH endonuclease</fullName>
    </recommendedName>
</protein>
<accession>A0AB39RL43</accession>
<dbReference type="EMBL" id="CP163443">
    <property type="protein sequence ID" value="XDQ54966.1"/>
    <property type="molecule type" value="Genomic_DNA"/>
</dbReference>
<dbReference type="AlphaFoldDB" id="A0AB39RL43"/>